<evidence type="ECO:0000313" key="3">
    <source>
        <dbReference type="Proteomes" id="UP000035088"/>
    </source>
</evidence>
<dbReference type="Proteomes" id="UP000035088">
    <property type="component" value="Unassembled WGS sequence"/>
</dbReference>
<evidence type="ECO:0000313" key="2">
    <source>
        <dbReference type="EMBL" id="GAB08964.1"/>
    </source>
</evidence>
<protein>
    <submittedName>
        <fullName evidence="2">Uncharacterized protein</fullName>
    </submittedName>
</protein>
<feature type="compositionally biased region" description="Low complexity" evidence="1">
    <location>
        <begin position="345"/>
        <end position="355"/>
    </location>
</feature>
<feature type="compositionally biased region" description="Polar residues" evidence="1">
    <location>
        <begin position="163"/>
        <end position="172"/>
    </location>
</feature>
<dbReference type="AlphaFoldDB" id="G7GZD9"/>
<feature type="compositionally biased region" description="Polar residues" evidence="1">
    <location>
        <begin position="179"/>
        <end position="195"/>
    </location>
</feature>
<name>G7GZD9_9ACTN</name>
<feature type="compositionally biased region" description="Low complexity" evidence="1">
    <location>
        <begin position="196"/>
        <end position="215"/>
    </location>
</feature>
<feature type="compositionally biased region" description="Polar residues" evidence="1">
    <location>
        <begin position="226"/>
        <end position="245"/>
    </location>
</feature>
<organism evidence="2 3">
    <name type="scientific">Gordonia araii NBRC 100433</name>
    <dbReference type="NCBI Taxonomy" id="1073574"/>
    <lineage>
        <taxon>Bacteria</taxon>
        <taxon>Bacillati</taxon>
        <taxon>Actinomycetota</taxon>
        <taxon>Actinomycetes</taxon>
        <taxon>Mycobacteriales</taxon>
        <taxon>Gordoniaceae</taxon>
        <taxon>Gordonia</taxon>
    </lineage>
</organism>
<sequence length="375" mass="36632">MGAEQAAADVAALRAAIERAHTAANRVTSVFESTAGSLKGAAASASAVKASQVATDVRRSAAIAASAASRLQGVANTLAATRTKSPALRAAAAALAGPDVDEAEAAQVRAAVASAMNVSYSDPMLAASVSVGEAPAADLGPRPSSEIGTGAQPTPGGDDRFDTSSITNSTGTAAAGVPLSSNGRTDQAPTAGSGSTPPAAQAGAQNPGGTNKAPSGPDPSGPPSGTNRPNTANPAVYQPNLSTTGGPTGLVAMPGNPGARGIGGAPVGSTGAPPPRSSLVPPRLMPSTAGTPVAGAPLRPGAGPGMRGGMPFVPRASRSEDAEDRRAADYLHVRENVEEIVGELPLVGPPVLGEPDPAPQADTTQNEAQDGDRKL</sequence>
<evidence type="ECO:0000256" key="1">
    <source>
        <dbReference type="SAM" id="MobiDB-lite"/>
    </source>
</evidence>
<feature type="region of interest" description="Disordered" evidence="1">
    <location>
        <begin position="136"/>
        <end position="283"/>
    </location>
</feature>
<dbReference type="EMBL" id="BAEE01000025">
    <property type="protein sequence ID" value="GAB08964.1"/>
    <property type="molecule type" value="Genomic_DNA"/>
</dbReference>
<accession>G7GZD9</accession>
<proteinExistence type="predicted"/>
<dbReference type="RefSeq" id="WP_007321041.1">
    <property type="nucleotide sequence ID" value="NZ_BAEE01000025.1"/>
</dbReference>
<gene>
    <name evidence="2" type="ORF">GOARA_025_00100</name>
</gene>
<feature type="compositionally biased region" description="Basic and acidic residues" evidence="1">
    <location>
        <begin position="317"/>
        <end position="326"/>
    </location>
</feature>
<comment type="caution">
    <text evidence="2">The sequence shown here is derived from an EMBL/GenBank/DDBJ whole genome shotgun (WGS) entry which is preliminary data.</text>
</comment>
<reference evidence="2 3" key="1">
    <citation type="submission" date="2011-11" db="EMBL/GenBank/DDBJ databases">
        <title>Whole genome shotgun sequence of Gordonia araii NBRC 100433.</title>
        <authorList>
            <person name="Yoshida Y."/>
            <person name="Hosoyama A."/>
            <person name="Tsuchikane K."/>
            <person name="Katsumata H."/>
            <person name="Yamazaki S."/>
            <person name="Fujita N."/>
        </authorList>
    </citation>
    <scope>NUCLEOTIDE SEQUENCE [LARGE SCALE GENOMIC DNA]</scope>
    <source>
        <strain evidence="2 3">NBRC 100433</strain>
    </source>
</reference>
<keyword evidence="3" id="KW-1185">Reference proteome</keyword>
<feature type="region of interest" description="Disordered" evidence="1">
    <location>
        <begin position="345"/>
        <end position="375"/>
    </location>
</feature>
<feature type="region of interest" description="Disordered" evidence="1">
    <location>
        <begin position="298"/>
        <end position="326"/>
    </location>
</feature>